<dbReference type="InterPro" id="IPR027396">
    <property type="entry name" value="DsrEFH-like"/>
</dbReference>
<dbReference type="SUPFAM" id="SSF75169">
    <property type="entry name" value="DsrEFH-like"/>
    <property type="match status" value="1"/>
</dbReference>
<evidence type="ECO:0000313" key="1">
    <source>
        <dbReference type="EMBL" id="TKV66665.1"/>
    </source>
</evidence>
<dbReference type="Gene3D" id="3.40.1260.10">
    <property type="entry name" value="DsrEFH-like"/>
    <property type="match status" value="1"/>
</dbReference>
<reference evidence="1 2" key="1">
    <citation type="submission" date="2019-05" db="EMBL/GenBank/DDBJ databases">
        <title>Marinobacter panjinensis sp. nov., a moderately halophilic bacterium isolated from sea tidal flat environment.</title>
        <authorList>
            <person name="Yang W."/>
            <person name="An M."/>
            <person name="He W."/>
            <person name="Luo X."/>
            <person name="Zhu L."/>
            <person name="Chen G."/>
            <person name="Zhang Y."/>
            <person name="Wang Y."/>
        </authorList>
    </citation>
    <scope>NUCLEOTIDE SEQUENCE [LARGE SCALE GENOMIC DNA]</scope>
    <source>
        <strain evidence="1 2">PJ-16</strain>
    </source>
</reference>
<gene>
    <name evidence="1" type="ORF">FDP08_00440</name>
</gene>
<keyword evidence="2" id="KW-1185">Reference proteome</keyword>
<dbReference type="OrthoDB" id="9812053at2"/>
<dbReference type="Proteomes" id="UP000308488">
    <property type="component" value="Unassembled WGS sequence"/>
</dbReference>
<dbReference type="Pfam" id="PF02635">
    <property type="entry name" value="DsrE"/>
    <property type="match status" value="1"/>
</dbReference>
<proteinExistence type="predicted"/>
<dbReference type="AlphaFoldDB" id="A0A4V6CV71"/>
<protein>
    <submittedName>
        <fullName evidence="1">Uncharacterized protein</fullName>
    </submittedName>
</protein>
<sequence length="124" mass="12942">MNTQQANAPKYLVNCQDGANNLERATIAAILATTASKTNETALFITADATNLFVKGAMEGLAADGHEPLENLISQYQANGGKIWICPVCLKTKGIGESDLIDGAEVAGAPRTMEFLATGGLMLA</sequence>
<comment type="caution">
    <text evidence="1">The sequence shown here is derived from an EMBL/GenBank/DDBJ whole genome shotgun (WGS) entry which is preliminary data.</text>
</comment>
<name>A0A4V6CV71_9GAMM</name>
<organism evidence="1 2">
    <name type="scientific">Marinobacter panjinensis</name>
    <dbReference type="NCBI Taxonomy" id="2576384"/>
    <lineage>
        <taxon>Bacteria</taxon>
        <taxon>Pseudomonadati</taxon>
        <taxon>Pseudomonadota</taxon>
        <taxon>Gammaproteobacteria</taxon>
        <taxon>Pseudomonadales</taxon>
        <taxon>Marinobacteraceae</taxon>
        <taxon>Marinobacter</taxon>
    </lineage>
</organism>
<dbReference type="EMBL" id="SZYH01000001">
    <property type="protein sequence ID" value="TKV66665.1"/>
    <property type="molecule type" value="Genomic_DNA"/>
</dbReference>
<dbReference type="InterPro" id="IPR003787">
    <property type="entry name" value="Sulphur_relay_DsrE/F-like"/>
</dbReference>
<dbReference type="RefSeq" id="WP_137434088.1">
    <property type="nucleotide sequence ID" value="NZ_JANRHC010000004.1"/>
</dbReference>
<evidence type="ECO:0000313" key="2">
    <source>
        <dbReference type="Proteomes" id="UP000308488"/>
    </source>
</evidence>
<accession>A0A4V6CV71</accession>